<feature type="region of interest" description="Disordered" evidence="1">
    <location>
        <begin position="1"/>
        <end position="33"/>
    </location>
</feature>
<reference evidence="2" key="1">
    <citation type="journal article" date="2023" name="Mol. Phylogenet. Evol.">
        <title>Genome-scale phylogeny and comparative genomics of the fungal order Sordariales.</title>
        <authorList>
            <person name="Hensen N."/>
            <person name="Bonometti L."/>
            <person name="Westerberg I."/>
            <person name="Brannstrom I.O."/>
            <person name="Guillou S."/>
            <person name="Cros-Aarteil S."/>
            <person name="Calhoun S."/>
            <person name="Haridas S."/>
            <person name="Kuo A."/>
            <person name="Mondo S."/>
            <person name="Pangilinan J."/>
            <person name="Riley R."/>
            <person name="LaButti K."/>
            <person name="Andreopoulos B."/>
            <person name="Lipzen A."/>
            <person name="Chen C."/>
            <person name="Yan M."/>
            <person name="Daum C."/>
            <person name="Ng V."/>
            <person name="Clum A."/>
            <person name="Steindorff A."/>
            <person name="Ohm R.A."/>
            <person name="Martin F."/>
            <person name="Silar P."/>
            <person name="Natvig D.O."/>
            <person name="Lalanne C."/>
            <person name="Gautier V."/>
            <person name="Ament-Velasquez S.L."/>
            <person name="Kruys A."/>
            <person name="Hutchinson M.I."/>
            <person name="Powell A.J."/>
            <person name="Barry K."/>
            <person name="Miller A.N."/>
            <person name="Grigoriev I.V."/>
            <person name="Debuchy R."/>
            <person name="Gladieux P."/>
            <person name="Hiltunen Thoren M."/>
            <person name="Johannesson H."/>
        </authorList>
    </citation>
    <scope>NUCLEOTIDE SEQUENCE</scope>
    <source>
        <strain evidence="2">CBS 990.96</strain>
    </source>
</reference>
<name>A0AAN6YL68_9PEZI</name>
<evidence type="ECO:0000313" key="3">
    <source>
        <dbReference type="Proteomes" id="UP001301958"/>
    </source>
</evidence>
<evidence type="ECO:0000256" key="1">
    <source>
        <dbReference type="SAM" id="MobiDB-lite"/>
    </source>
</evidence>
<dbReference type="Proteomes" id="UP001301958">
    <property type="component" value="Unassembled WGS sequence"/>
</dbReference>
<proteinExistence type="predicted"/>
<gene>
    <name evidence="2" type="ORF">QBC38DRAFT_550615</name>
</gene>
<dbReference type="AlphaFoldDB" id="A0AAN6YL68"/>
<dbReference type="EMBL" id="MU865723">
    <property type="protein sequence ID" value="KAK4220545.1"/>
    <property type="molecule type" value="Genomic_DNA"/>
</dbReference>
<organism evidence="2 3">
    <name type="scientific">Podospora fimiseda</name>
    <dbReference type="NCBI Taxonomy" id="252190"/>
    <lineage>
        <taxon>Eukaryota</taxon>
        <taxon>Fungi</taxon>
        <taxon>Dikarya</taxon>
        <taxon>Ascomycota</taxon>
        <taxon>Pezizomycotina</taxon>
        <taxon>Sordariomycetes</taxon>
        <taxon>Sordariomycetidae</taxon>
        <taxon>Sordariales</taxon>
        <taxon>Podosporaceae</taxon>
        <taxon>Podospora</taxon>
    </lineage>
</organism>
<protein>
    <submittedName>
        <fullName evidence="2">Uncharacterized protein</fullName>
    </submittedName>
</protein>
<evidence type="ECO:0000313" key="2">
    <source>
        <dbReference type="EMBL" id="KAK4220545.1"/>
    </source>
</evidence>
<reference evidence="2" key="2">
    <citation type="submission" date="2023-05" db="EMBL/GenBank/DDBJ databases">
        <authorList>
            <consortium name="Lawrence Berkeley National Laboratory"/>
            <person name="Steindorff A."/>
            <person name="Hensen N."/>
            <person name="Bonometti L."/>
            <person name="Westerberg I."/>
            <person name="Brannstrom I.O."/>
            <person name="Guillou S."/>
            <person name="Cros-Aarteil S."/>
            <person name="Calhoun S."/>
            <person name="Haridas S."/>
            <person name="Kuo A."/>
            <person name="Mondo S."/>
            <person name="Pangilinan J."/>
            <person name="Riley R."/>
            <person name="Labutti K."/>
            <person name="Andreopoulos B."/>
            <person name="Lipzen A."/>
            <person name="Chen C."/>
            <person name="Yanf M."/>
            <person name="Daum C."/>
            <person name="Ng V."/>
            <person name="Clum A."/>
            <person name="Ohm R."/>
            <person name="Martin F."/>
            <person name="Silar P."/>
            <person name="Natvig D."/>
            <person name="Lalanne C."/>
            <person name="Gautier V."/>
            <person name="Ament-Velasquez S.L."/>
            <person name="Kruys A."/>
            <person name="Hutchinson M.I."/>
            <person name="Powell A.J."/>
            <person name="Barry K."/>
            <person name="Miller A.N."/>
            <person name="Grigoriev I.V."/>
            <person name="Debuchy R."/>
            <person name="Gladieux P."/>
            <person name="Thoren M.H."/>
            <person name="Johannesson H."/>
        </authorList>
    </citation>
    <scope>NUCLEOTIDE SEQUENCE</scope>
    <source>
        <strain evidence="2">CBS 990.96</strain>
    </source>
</reference>
<sequence length="473" mass="53884">MLHTPGLRSLNKRNPPFPGLSTNIENHGDNDDRGTLHKYCSTKQWKITRWFAFWVELSPLHFSKSRRKDGRAYPGDDDEDFDYSDDEKYLPSYARTLVWLSRKYDTSHLPHSARDPSDPWIVTEPGFQGLCFRNPYLGWETVSVHAVHARGTGTPVDQRFKTKSGTRTFSLESQNPNGSPSSDSALTRKAWRLMTTIRMQTWTQTWTQATRVILIPTRARKAQNAATVGTVGAMNLSPVGNFIAPAVGIARTKSWCPSLFGSHIFAYVVEHGIPDFTPLEFDFDNEDYKHLVEAPKLLYPLGPVKKLELDGLKIGLPGPQAKTGVTDPFRFTKALQQYKVKFSKEIARYMHASPSTMGPGWTIGGNLTDVSTWSPYLRRLWRNGSTRRLGYQGPERETDLPPDPLPSWIIKNLCAGQMAIHVLLPKGWSSIYTTEWKLQESFMELAQSVLRMPLRDWGEEYVEATWKIWRCCE</sequence>
<keyword evidence="3" id="KW-1185">Reference proteome</keyword>
<accession>A0AAN6YL68</accession>
<comment type="caution">
    <text evidence="2">The sequence shown here is derived from an EMBL/GenBank/DDBJ whole genome shotgun (WGS) entry which is preliminary data.</text>
</comment>